<organism evidence="1">
    <name type="scientific">Homo sapiens</name>
    <name type="common">Human</name>
    <dbReference type="NCBI Taxonomy" id="9606"/>
    <lineage>
        <taxon>Eukaryota</taxon>
        <taxon>Metazoa</taxon>
        <taxon>Chordata</taxon>
        <taxon>Craniata</taxon>
        <taxon>Vertebrata</taxon>
        <taxon>Euteleostomi</taxon>
        <taxon>Mammalia</taxon>
        <taxon>Eutheria</taxon>
        <taxon>Euarchontoglires</taxon>
        <taxon>Primates</taxon>
        <taxon>Haplorrhini</taxon>
        <taxon>Catarrhini</taxon>
        <taxon>Hominidae</taxon>
        <taxon>Homo</taxon>
    </lineage>
</organism>
<dbReference type="AlphaFoldDB" id="L0R6I7"/>
<name>L0R6I7_HUMAN</name>
<dbReference type="ChiTaRS" id="SZT2">
    <property type="organism name" value="human"/>
</dbReference>
<proteinExistence type="predicted"/>
<dbReference type="EMBL" id="HF548044">
    <property type="protein sequence ID" value="CCO13755.1"/>
    <property type="molecule type" value="Genomic_DNA"/>
</dbReference>
<sequence length="59" mass="6498">MAAAVREAREGTVSLKSTGIKRDRRRDRAGVVPCWGVSRKYWGSVMRVLMGSSSPTRSS</sequence>
<reference evidence="1" key="1">
    <citation type="submission" date="2012-10" db="EMBL/GenBank/DDBJ databases">
        <title>Direct identification of alternative open reading frame translation products in human.</title>
        <authorList>
            <person name="Vanderperre B."/>
            <person name="Lucier J.-F."/>
            <person name="Motard J."/>
            <person name="Tremblay G."/>
            <person name="Vanderperre S."/>
            <person name="Wisztorski M."/>
            <person name="Salzet M."/>
            <person name="Boisvert F.-M."/>
            <person name="Roucou X."/>
        </authorList>
    </citation>
    <scope>NUCLEOTIDE SEQUENCE</scope>
</reference>
<protein>
    <submittedName>
        <fullName evidence="1">Alternative protein KIAA0467</fullName>
    </submittedName>
</protein>
<evidence type="ECO:0000313" key="1">
    <source>
        <dbReference type="EMBL" id="CCO13755.1"/>
    </source>
</evidence>
<accession>L0R6I7</accession>
<gene>
    <name evidence="1" type="primary">KIAA0467</name>
</gene>